<gene>
    <name evidence="3" type="ORF">ASPCADRAFT_7903</name>
</gene>
<evidence type="ECO:0000313" key="3">
    <source>
        <dbReference type="EMBL" id="OOF92953.1"/>
    </source>
</evidence>
<dbReference type="EMBL" id="KV907505">
    <property type="protein sequence ID" value="OOF92953.1"/>
    <property type="molecule type" value="Genomic_DNA"/>
</dbReference>
<dbReference type="Proteomes" id="UP000188318">
    <property type="component" value="Unassembled WGS sequence"/>
</dbReference>
<dbReference type="PROSITE" id="PS50076">
    <property type="entry name" value="DNAJ_2"/>
    <property type="match status" value="1"/>
</dbReference>
<reference evidence="4" key="1">
    <citation type="journal article" date="2017" name="Genome Biol.">
        <title>Comparative genomics reveals high biological diversity and specific adaptations in the industrially and medically important fungal genus Aspergillus.</title>
        <authorList>
            <person name="de Vries R.P."/>
            <person name="Riley R."/>
            <person name="Wiebenga A."/>
            <person name="Aguilar-Osorio G."/>
            <person name="Amillis S."/>
            <person name="Uchima C.A."/>
            <person name="Anderluh G."/>
            <person name="Asadollahi M."/>
            <person name="Askin M."/>
            <person name="Barry K."/>
            <person name="Battaglia E."/>
            <person name="Bayram O."/>
            <person name="Benocci T."/>
            <person name="Braus-Stromeyer S.A."/>
            <person name="Caldana C."/>
            <person name="Canovas D."/>
            <person name="Cerqueira G.C."/>
            <person name="Chen F."/>
            <person name="Chen W."/>
            <person name="Choi C."/>
            <person name="Clum A."/>
            <person name="Dos Santos R.A."/>
            <person name="Damasio A.R."/>
            <person name="Diallinas G."/>
            <person name="Emri T."/>
            <person name="Fekete E."/>
            <person name="Flipphi M."/>
            <person name="Freyberg S."/>
            <person name="Gallo A."/>
            <person name="Gournas C."/>
            <person name="Habgood R."/>
            <person name="Hainaut M."/>
            <person name="Harispe M.L."/>
            <person name="Henrissat B."/>
            <person name="Hilden K.S."/>
            <person name="Hope R."/>
            <person name="Hossain A."/>
            <person name="Karabika E."/>
            <person name="Karaffa L."/>
            <person name="Karanyi Z."/>
            <person name="Krasevec N."/>
            <person name="Kuo A."/>
            <person name="Kusch H."/>
            <person name="LaButti K."/>
            <person name="Lagendijk E.L."/>
            <person name="Lapidus A."/>
            <person name="Levasseur A."/>
            <person name="Lindquist E."/>
            <person name="Lipzen A."/>
            <person name="Logrieco A.F."/>
            <person name="MacCabe A."/>
            <person name="Maekelae M.R."/>
            <person name="Malavazi I."/>
            <person name="Melin P."/>
            <person name="Meyer V."/>
            <person name="Mielnichuk N."/>
            <person name="Miskei M."/>
            <person name="Molnar A.P."/>
            <person name="Mule G."/>
            <person name="Ngan C.Y."/>
            <person name="Orejas M."/>
            <person name="Orosz E."/>
            <person name="Ouedraogo J.P."/>
            <person name="Overkamp K.M."/>
            <person name="Park H.-S."/>
            <person name="Perrone G."/>
            <person name="Piumi F."/>
            <person name="Punt P.J."/>
            <person name="Ram A.F."/>
            <person name="Ramon A."/>
            <person name="Rauscher S."/>
            <person name="Record E."/>
            <person name="Riano-Pachon D.M."/>
            <person name="Robert V."/>
            <person name="Roehrig J."/>
            <person name="Ruller R."/>
            <person name="Salamov A."/>
            <person name="Salih N.S."/>
            <person name="Samson R.A."/>
            <person name="Sandor E."/>
            <person name="Sanguinetti M."/>
            <person name="Schuetze T."/>
            <person name="Sepcic K."/>
            <person name="Shelest E."/>
            <person name="Sherlock G."/>
            <person name="Sophianopoulou V."/>
            <person name="Squina F.M."/>
            <person name="Sun H."/>
            <person name="Susca A."/>
            <person name="Todd R.B."/>
            <person name="Tsang A."/>
            <person name="Unkles S.E."/>
            <person name="van de Wiele N."/>
            <person name="van Rossen-Uffink D."/>
            <person name="Oliveira J.V."/>
            <person name="Vesth T.C."/>
            <person name="Visser J."/>
            <person name="Yu J.-H."/>
            <person name="Zhou M."/>
            <person name="Andersen M.R."/>
            <person name="Archer D.B."/>
            <person name="Baker S.E."/>
            <person name="Benoit I."/>
            <person name="Brakhage A.A."/>
            <person name="Braus G.H."/>
            <person name="Fischer R."/>
            <person name="Frisvad J.C."/>
            <person name="Goldman G.H."/>
            <person name="Houbraken J."/>
            <person name="Oakley B."/>
            <person name="Pocsi I."/>
            <person name="Scazzocchio C."/>
            <person name="Seiboth B."/>
            <person name="vanKuyk P.A."/>
            <person name="Wortman J."/>
            <person name="Dyer P.S."/>
            <person name="Grigoriev I.V."/>
        </authorList>
    </citation>
    <scope>NUCLEOTIDE SEQUENCE [LARGE SCALE GENOMIC DNA]</scope>
    <source>
        <strain evidence="4">ITEM 5010</strain>
    </source>
</reference>
<organism evidence="3 4">
    <name type="scientific">Aspergillus carbonarius (strain ITEM 5010)</name>
    <dbReference type="NCBI Taxonomy" id="602072"/>
    <lineage>
        <taxon>Eukaryota</taxon>
        <taxon>Fungi</taxon>
        <taxon>Dikarya</taxon>
        <taxon>Ascomycota</taxon>
        <taxon>Pezizomycotina</taxon>
        <taxon>Eurotiomycetes</taxon>
        <taxon>Eurotiomycetidae</taxon>
        <taxon>Eurotiales</taxon>
        <taxon>Aspergillaceae</taxon>
        <taxon>Aspergillus</taxon>
        <taxon>Aspergillus subgen. Circumdati</taxon>
    </lineage>
</organism>
<dbReference type="PANTHER" id="PTHR24074">
    <property type="entry name" value="CO-CHAPERONE PROTEIN DJLA"/>
    <property type="match status" value="1"/>
</dbReference>
<feature type="region of interest" description="Disordered" evidence="1">
    <location>
        <begin position="274"/>
        <end position="316"/>
    </location>
</feature>
<dbReference type="Gene3D" id="1.10.287.110">
    <property type="entry name" value="DnaJ domain"/>
    <property type="match status" value="1"/>
</dbReference>
<dbReference type="OMA" id="NGHPLCK"/>
<dbReference type="VEuPathDB" id="FungiDB:ASPCADRAFT_7903"/>
<evidence type="ECO:0000259" key="2">
    <source>
        <dbReference type="PROSITE" id="PS50076"/>
    </source>
</evidence>
<dbReference type="InterPro" id="IPR050817">
    <property type="entry name" value="DjlA_DnaK_co-chaperone"/>
</dbReference>
<dbReference type="InterPro" id="IPR018253">
    <property type="entry name" value="DnaJ_domain_CS"/>
</dbReference>
<dbReference type="InterPro" id="IPR036869">
    <property type="entry name" value="J_dom_sf"/>
</dbReference>
<evidence type="ECO:0000313" key="4">
    <source>
        <dbReference type="Proteomes" id="UP000188318"/>
    </source>
</evidence>
<dbReference type="AlphaFoldDB" id="A0A1R3REP5"/>
<proteinExistence type="predicted"/>
<dbReference type="CDD" id="cd06257">
    <property type="entry name" value="DnaJ"/>
    <property type="match status" value="1"/>
</dbReference>
<accession>A0A1R3REP5</accession>
<dbReference type="OrthoDB" id="17458at2759"/>
<dbReference type="PROSITE" id="PS00636">
    <property type="entry name" value="DNAJ_1"/>
    <property type="match status" value="1"/>
</dbReference>
<protein>
    <recommendedName>
        <fullName evidence="2">J domain-containing protein</fullName>
    </recommendedName>
</protein>
<dbReference type="SUPFAM" id="SSF46565">
    <property type="entry name" value="Chaperone J-domain"/>
    <property type="match status" value="1"/>
</dbReference>
<dbReference type="Pfam" id="PF00226">
    <property type="entry name" value="DnaJ"/>
    <property type="match status" value="1"/>
</dbReference>
<keyword evidence="4" id="KW-1185">Reference proteome</keyword>
<name>A0A1R3REP5_ASPC5</name>
<dbReference type="InterPro" id="IPR001623">
    <property type="entry name" value="DnaJ_domain"/>
</dbReference>
<feature type="domain" description="J" evidence="2">
    <location>
        <begin position="57"/>
        <end position="131"/>
    </location>
</feature>
<dbReference type="STRING" id="602072.A0A1R3REP5"/>
<sequence length="316" mass="36065">MLRKPNILCCGGLQLLNSTCPPSPRSRALPSLCYYAARRYATASDSSVKDLSWPENPIFTPYELFKQDRTAPYSKTRYYEMVKVYHPDRPCSDPLCRDITPEVRLQRYHLLVAAHEILSDPSRRAAYDRHGIGWNLHPSFDKTPTPSWAQTGSSDYGPIFANATWEDWERWHNRHQGKQETLVDHRTFATFVILLTLMGGAVQASWISKLSTGYEDKLLEINEESSRLLKGRRESTQNQRGSSDARVQHFLMRRDPSGCGLKEEEQPVYKEVLRFQKSSNSPAEVEDTGSEVRQSKEAGKPDATVDDSLVQTEPRN</sequence>
<evidence type="ECO:0000256" key="1">
    <source>
        <dbReference type="SAM" id="MobiDB-lite"/>
    </source>
</evidence>